<evidence type="ECO:0000313" key="1">
    <source>
        <dbReference type="EMBL" id="PKY10526.1"/>
    </source>
</evidence>
<protein>
    <submittedName>
        <fullName evidence="1">Uncharacterized protein</fullName>
    </submittedName>
</protein>
<gene>
    <name evidence="1" type="ORF">B1757_08045</name>
</gene>
<reference evidence="1 2" key="1">
    <citation type="submission" date="2017-03" db="EMBL/GenBank/DDBJ databases">
        <title>Draft genime sequence of the acidophilic sulfur-oxidizing bacterium Acidithiobacillus sp. SH, isolated from seawater.</title>
        <authorList>
            <person name="Sharmin S."/>
            <person name="Tokuhisa M."/>
            <person name="Kanao T."/>
            <person name="Kamimura K."/>
        </authorList>
    </citation>
    <scope>NUCLEOTIDE SEQUENCE [LARGE SCALE GENOMIC DNA]</scope>
    <source>
        <strain evidence="1 2">SH</strain>
    </source>
</reference>
<dbReference type="AlphaFoldDB" id="A0A2I1DL01"/>
<dbReference type="OrthoDB" id="9927608at2"/>
<dbReference type="RefSeq" id="WP_101537832.1">
    <property type="nucleotide sequence ID" value="NZ_MXAV01000034.1"/>
</dbReference>
<comment type="caution">
    <text evidence="1">The sequence shown here is derived from an EMBL/GenBank/DDBJ whole genome shotgun (WGS) entry which is preliminary data.</text>
</comment>
<keyword evidence="2" id="KW-1185">Reference proteome</keyword>
<dbReference type="EMBL" id="MXAV01000034">
    <property type="protein sequence ID" value="PKY10526.1"/>
    <property type="molecule type" value="Genomic_DNA"/>
</dbReference>
<evidence type="ECO:0000313" key="2">
    <source>
        <dbReference type="Proteomes" id="UP000234329"/>
    </source>
</evidence>
<accession>A0A2I1DL01</accession>
<name>A0A2I1DL01_9PROT</name>
<dbReference type="Proteomes" id="UP000234329">
    <property type="component" value="Unassembled WGS sequence"/>
</dbReference>
<proteinExistence type="predicted"/>
<organism evidence="1 2">
    <name type="scientific">Acidithiobacillus marinus</name>
    <dbReference type="NCBI Taxonomy" id="187490"/>
    <lineage>
        <taxon>Bacteria</taxon>
        <taxon>Pseudomonadati</taxon>
        <taxon>Pseudomonadota</taxon>
        <taxon>Acidithiobacillia</taxon>
        <taxon>Acidithiobacillales</taxon>
        <taxon>Acidithiobacillaceae</taxon>
        <taxon>Acidithiobacillus</taxon>
    </lineage>
</organism>
<dbReference type="InParanoid" id="A0A2I1DL01"/>
<sequence>MSAPVESNVIIHFLAYADELIQTVADLPEIQQEQKQLYHVCLSSLWQILNNAFQQDGQQFLSAEQVQLLQMVDQEICHHEEEISADLRQQISRFLRDMSPDLVS</sequence>